<sequence>MIILQATPISQNFWIAGLEALALLALAAYIGWWIARRTFAVELASLEADVHARHKELNDCHKSKLTHSTPAPGRIPGPVQLESLMAMPVIPSEPDDLEIIEGIGPKIEELLNKEGILTFAQLAETPAESIKEILNAAGPRFQIHDPTTWPEQASLARDGKWDELKKWQDELNKGRLD</sequence>
<dbReference type="RefSeq" id="WP_114459107.1">
    <property type="nucleotide sequence ID" value="NZ_QPIW01000001.1"/>
</dbReference>
<feature type="transmembrane region" description="Helical" evidence="1">
    <location>
        <begin position="12"/>
        <end position="35"/>
    </location>
</feature>
<keyword evidence="3" id="KW-1185">Reference proteome</keyword>
<reference evidence="2 3" key="1">
    <citation type="submission" date="2018-07" db="EMBL/GenBank/DDBJ databases">
        <title>Genome analysis of Runella aurantiaca.</title>
        <authorList>
            <person name="Yang X."/>
        </authorList>
    </citation>
    <scope>NUCLEOTIDE SEQUENCE [LARGE SCALE GENOMIC DNA]</scope>
    <source>
        <strain evidence="2 3">YX9</strain>
    </source>
</reference>
<keyword evidence="1" id="KW-1133">Transmembrane helix</keyword>
<name>A0A369IJX8_9BACT</name>
<evidence type="ECO:0008006" key="4">
    <source>
        <dbReference type="Google" id="ProtNLM"/>
    </source>
</evidence>
<dbReference type="OrthoDB" id="1493222at2"/>
<dbReference type="Gene3D" id="1.10.150.20">
    <property type="entry name" value="5' to 3' exonuclease, C-terminal subdomain"/>
    <property type="match status" value="1"/>
</dbReference>
<keyword evidence="1" id="KW-0472">Membrane</keyword>
<dbReference type="Proteomes" id="UP000253141">
    <property type="component" value="Unassembled WGS sequence"/>
</dbReference>
<comment type="caution">
    <text evidence="2">The sequence shown here is derived from an EMBL/GenBank/DDBJ whole genome shotgun (WGS) entry which is preliminary data.</text>
</comment>
<protein>
    <recommendedName>
        <fullName evidence="4">DUF4332 domain-containing protein</fullName>
    </recommendedName>
</protein>
<dbReference type="AlphaFoldDB" id="A0A369IJX8"/>
<keyword evidence="1" id="KW-0812">Transmembrane</keyword>
<evidence type="ECO:0000313" key="2">
    <source>
        <dbReference type="EMBL" id="RDB07564.1"/>
    </source>
</evidence>
<gene>
    <name evidence="2" type="ORF">DVG78_00405</name>
</gene>
<organism evidence="2 3">
    <name type="scientific">Runella aurantiaca</name>
    <dbReference type="NCBI Taxonomy" id="2282308"/>
    <lineage>
        <taxon>Bacteria</taxon>
        <taxon>Pseudomonadati</taxon>
        <taxon>Bacteroidota</taxon>
        <taxon>Cytophagia</taxon>
        <taxon>Cytophagales</taxon>
        <taxon>Spirosomataceae</taxon>
        <taxon>Runella</taxon>
    </lineage>
</organism>
<accession>A0A369IJX8</accession>
<evidence type="ECO:0000256" key="1">
    <source>
        <dbReference type="SAM" id="Phobius"/>
    </source>
</evidence>
<dbReference type="EMBL" id="QPIW01000001">
    <property type="protein sequence ID" value="RDB07564.1"/>
    <property type="molecule type" value="Genomic_DNA"/>
</dbReference>
<evidence type="ECO:0000313" key="3">
    <source>
        <dbReference type="Proteomes" id="UP000253141"/>
    </source>
</evidence>
<proteinExistence type="predicted"/>